<dbReference type="EMBL" id="BLAY01000027">
    <property type="protein sequence ID" value="GET37367.1"/>
    <property type="molecule type" value="Genomic_DNA"/>
</dbReference>
<evidence type="ECO:0008006" key="3">
    <source>
        <dbReference type="Google" id="ProtNLM"/>
    </source>
</evidence>
<dbReference type="RefSeq" id="WP_226578712.1">
    <property type="nucleotide sequence ID" value="NZ_BLAY01000027.1"/>
</dbReference>
<evidence type="ECO:0000313" key="2">
    <source>
        <dbReference type="Proteomes" id="UP001050975"/>
    </source>
</evidence>
<accession>A0AAV3X3I1</accession>
<proteinExistence type="predicted"/>
<organism evidence="1 2">
    <name type="scientific">Microseira wollei NIES-4236</name>
    <dbReference type="NCBI Taxonomy" id="2530354"/>
    <lineage>
        <taxon>Bacteria</taxon>
        <taxon>Bacillati</taxon>
        <taxon>Cyanobacteriota</taxon>
        <taxon>Cyanophyceae</taxon>
        <taxon>Oscillatoriophycideae</taxon>
        <taxon>Aerosakkonematales</taxon>
        <taxon>Aerosakkonemataceae</taxon>
        <taxon>Microseira</taxon>
    </lineage>
</organism>
<sequence length="595" mass="65284">MKKKKKPSLLLSLGVAAFLIGGGAATCWVLVQKQPVLGLPPGANLIPKDASIALSVSTDPNQWQQLRSFGTPQTQAAFAKTLGQLRDRFLSSNGYNYQRDIQPWAGKEVTFAYLPTQQTNPTQSSSTLTPPTHNSSQQSVVMILPIDNPLQAKQALEPTNSPLQQGKWISRTYKGIEIKETKTGDALNIASTQYSATVLDRRFLVVTTNPKATERIIDTFGSSESLANTPGFREALGKIETERPFARLFINVPVAAAAAINSQPQLSAQNLAQIQQQGLAATMTIKPEGLLFKSISWLQPNSDKKYAVKNSAVKMSNRLPANTLMMMSGGNLQRFWQDYIQDAQSNPLTPFKPEQIRSSVKKFTNLDLEKDLLSWMSGEFSLSLVPLPQDNSNSGENQSAANPAPGLIFMVKASDRAAALTTIQQIDQVMSNQNKFKVEKTTIGNNPVTNWIAPDRELTITQGWLDENVAFLSLGGGVTNRIVPQPKTTLAQSDRFRNTVPLELKSNNGHFYLDVERLGIDSTARFLTFLFQLSTDPNTQKTLTNQLLPIRGIGVTAAVSDERSTRFDIFVSLKKAGVPKPLPSPTPERFSQPSL</sequence>
<evidence type="ECO:0000313" key="1">
    <source>
        <dbReference type="EMBL" id="GET37367.1"/>
    </source>
</evidence>
<comment type="caution">
    <text evidence="1">The sequence shown here is derived from an EMBL/GenBank/DDBJ whole genome shotgun (WGS) entry which is preliminary data.</text>
</comment>
<dbReference type="AlphaFoldDB" id="A0AAV3X3I1"/>
<reference evidence="1" key="1">
    <citation type="submission" date="2019-10" db="EMBL/GenBank/DDBJ databases">
        <title>Draft genome sequece of Microseira wollei NIES-4236.</title>
        <authorList>
            <person name="Yamaguchi H."/>
            <person name="Suzuki S."/>
            <person name="Kawachi M."/>
        </authorList>
    </citation>
    <scope>NUCLEOTIDE SEQUENCE</scope>
    <source>
        <strain evidence="1">NIES-4236</strain>
    </source>
</reference>
<name>A0AAV3X3I1_9CYAN</name>
<keyword evidence="2" id="KW-1185">Reference proteome</keyword>
<protein>
    <recommendedName>
        <fullName evidence="3">DUF3352 domain-containing protein</fullName>
    </recommendedName>
</protein>
<dbReference type="InterPro" id="IPR021787">
    <property type="entry name" value="DUF3352"/>
</dbReference>
<dbReference type="Pfam" id="PF11832">
    <property type="entry name" value="DUF3352"/>
    <property type="match status" value="1"/>
</dbReference>
<dbReference type="Proteomes" id="UP001050975">
    <property type="component" value="Unassembled WGS sequence"/>
</dbReference>
<gene>
    <name evidence="1" type="ORF">MiSe_21200</name>
</gene>